<comment type="similarity">
    <text evidence="1">Belongs to the thiolase-like superfamily. Chalcone/stilbene synthases family.</text>
</comment>
<gene>
    <name evidence="7" type="ORF">BEP19_09705</name>
</gene>
<reference evidence="7 8" key="1">
    <citation type="submission" date="2016-08" db="EMBL/GenBank/DDBJ databases">
        <title>Novel Firmicute Genomes.</title>
        <authorList>
            <person name="Poppleton D.I."/>
            <person name="Gribaldo S."/>
        </authorList>
    </citation>
    <scope>NUCLEOTIDE SEQUENCE [LARGE SCALE GENOMIC DNA]</scope>
    <source>
        <strain evidence="7 8">RAOx-1</strain>
    </source>
</reference>
<dbReference type="PANTHER" id="PTHR11877">
    <property type="entry name" value="HYDROXYMETHYLGLUTARYL-COA SYNTHASE"/>
    <property type="match status" value="1"/>
</dbReference>
<evidence type="ECO:0000313" key="7">
    <source>
        <dbReference type="EMBL" id="RKD24639.1"/>
    </source>
</evidence>
<feature type="active site" description="Acyl-thioester intermediate" evidence="4">
    <location>
        <position position="139"/>
    </location>
</feature>
<dbReference type="EMBL" id="MCHY01000008">
    <property type="protein sequence ID" value="RKD24639.1"/>
    <property type="molecule type" value="Genomic_DNA"/>
</dbReference>
<dbReference type="PIRSF" id="PIRSF000451">
    <property type="entry name" value="PKS_III"/>
    <property type="match status" value="1"/>
</dbReference>
<evidence type="ECO:0000259" key="5">
    <source>
        <dbReference type="Pfam" id="PF00195"/>
    </source>
</evidence>
<dbReference type="Gene3D" id="3.40.47.10">
    <property type="match status" value="2"/>
</dbReference>
<evidence type="ECO:0000259" key="6">
    <source>
        <dbReference type="Pfam" id="PF02797"/>
    </source>
</evidence>
<keyword evidence="2" id="KW-0808">Transferase</keyword>
<dbReference type="SUPFAM" id="SSF53901">
    <property type="entry name" value="Thiolase-like"/>
    <property type="match status" value="2"/>
</dbReference>
<dbReference type="GO" id="GO:0030639">
    <property type="term" value="P:polyketide biosynthetic process"/>
    <property type="evidence" value="ECO:0007669"/>
    <property type="project" value="TreeGrafter"/>
</dbReference>
<feature type="domain" description="Chalcone/stilbene synthase N-terminal" evidence="5">
    <location>
        <begin position="3"/>
        <end position="199"/>
    </location>
</feature>
<accession>A0A419SL08</accession>
<dbReference type="OrthoDB" id="9786288at2"/>
<name>A0A419SL08_9BACL</name>
<dbReference type="GO" id="GO:0016747">
    <property type="term" value="F:acyltransferase activity, transferring groups other than amino-acyl groups"/>
    <property type="evidence" value="ECO:0007669"/>
    <property type="project" value="InterPro"/>
</dbReference>
<keyword evidence="8" id="KW-1185">Reference proteome</keyword>
<evidence type="ECO:0000313" key="8">
    <source>
        <dbReference type="Proteomes" id="UP000284219"/>
    </source>
</evidence>
<dbReference type="Pfam" id="PF02797">
    <property type="entry name" value="Chal_sti_synt_C"/>
    <property type="match status" value="1"/>
</dbReference>
<organism evidence="7 8">
    <name type="scientific">Ammoniphilus oxalaticus</name>
    <dbReference type="NCBI Taxonomy" id="66863"/>
    <lineage>
        <taxon>Bacteria</taxon>
        <taxon>Bacillati</taxon>
        <taxon>Bacillota</taxon>
        <taxon>Bacilli</taxon>
        <taxon>Bacillales</taxon>
        <taxon>Paenibacillaceae</taxon>
        <taxon>Aneurinibacillus group</taxon>
        <taxon>Ammoniphilus</taxon>
    </lineage>
</organism>
<dbReference type="AlphaFoldDB" id="A0A419SL08"/>
<evidence type="ECO:0000256" key="2">
    <source>
        <dbReference type="ARBA" id="ARBA00022679"/>
    </source>
</evidence>
<dbReference type="Pfam" id="PF00195">
    <property type="entry name" value="Chal_sti_synt_N"/>
    <property type="match status" value="1"/>
</dbReference>
<proteinExistence type="inferred from homology"/>
<evidence type="ECO:0000256" key="3">
    <source>
        <dbReference type="ARBA" id="ARBA00023315"/>
    </source>
</evidence>
<dbReference type="PANTHER" id="PTHR11877:SF99">
    <property type="entry name" value="1,3,6,8-TETRAHYDROXYNAPHTHALENE SYNTHASE"/>
    <property type="match status" value="1"/>
</dbReference>
<evidence type="ECO:0008006" key="9">
    <source>
        <dbReference type="Google" id="ProtNLM"/>
    </source>
</evidence>
<comment type="caution">
    <text evidence="7">The sequence shown here is derived from an EMBL/GenBank/DDBJ whole genome shotgun (WGS) entry which is preliminary data.</text>
</comment>
<dbReference type="CDD" id="cd00831">
    <property type="entry name" value="CHS_like"/>
    <property type="match status" value="1"/>
</dbReference>
<dbReference type="Proteomes" id="UP000284219">
    <property type="component" value="Unassembled WGS sequence"/>
</dbReference>
<keyword evidence="3" id="KW-0012">Acyltransferase</keyword>
<dbReference type="InterPro" id="IPR012328">
    <property type="entry name" value="Chalcone/stilbene_synt_C"/>
</dbReference>
<dbReference type="InterPro" id="IPR001099">
    <property type="entry name" value="Chalcone/stilbene_synt_N"/>
</dbReference>
<dbReference type="InterPro" id="IPR011141">
    <property type="entry name" value="Polyketide_synthase_type-III"/>
</dbReference>
<evidence type="ECO:0000256" key="4">
    <source>
        <dbReference type="PIRSR" id="PIRSR000451-1"/>
    </source>
</evidence>
<protein>
    <recommendedName>
        <fullName evidence="9">Chalcone synthase</fullName>
    </recommendedName>
</protein>
<sequence length="352" mass="38968">MPTIISTGIAPPEHRVGQAEVKPFIRDMFADIFSDIDRLLTIFENTHIESRHFCVPLDWFQKNHTFAEKNERYIEQATELSIRAFQTALDEAELKLDDISHLYFVSSSGLATPSMDARILNEMKAEPHTKRTPLWGLGCGGGAAGLARAFEYVQAYPTEIAVVIAVELCGLTFQRNDLTKSNLVATSLFGDGAAAVIVAGSEAKVRSGIKLKASHSVFWPDTLDVMGWNFSSSGFHVVFSRDIPTMVHSHVAPEVSRFIKGQGLNKIDHYILHPGGKKVLDAFRESLGIREEQLDIPELILKQYGNMSSCTVLYVLDEFLRQQRIQAGESGLIAALGPGFSLEMLTVEGRDK</sequence>
<evidence type="ECO:0000256" key="1">
    <source>
        <dbReference type="ARBA" id="ARBA00005531"/>
    </source>
</evidence>
<dbReference type="InterPro" id="IPR016039">
    <property type="entry name" value="Thiolase-like"/>
</dbReference>
<feature type="domain" description="Chalcone/stilbene synthase C-terminal" evidence="6">
    <location>
        <begin position="211"/>
        <end position="347"/>
    </location>
</feature>
<dbReference type="RefSeq" id="WP_120189937.1">
    <property type="nucleotide sequence ID" value="NZ_MCHY01000008.1"/>
</dbReference>